<keyword evidence="1" id="KW-0812">Transmembrane</keyword>
<sequence>MNKVLYKPMNMVISALGGILAGAAFKQIWKRVSGDEDAPDAMDRDFTWAQVIVAAAAQGAIFGAVKAATERAGAIGYRKATGDWPTKD</sequence>
<evidence type="ECO:0000313" key="2">
    <source>
        <dbReference type="EMBL" id="KZB79381.1"/>
    </source>
</evidence>
<dbReference type="Proteomes" id="UP000076321">
    <property type="component" value="Unassembled WGS sequence"/>
</dbReference>
<name>A0A154M435_9PSEU</name>
<dbReference type="AlphaFoldDB" id="A0A154M435"/>
<feature type="transmembrane region" description="Helical" evidence="1">
    <location>
        <begin position="48"/>
        <end position="69"/>
    </location>
</feature>
<organism evidence="2 3">
    <name type="scientific">Amycolatopsis regifaucium</name>
    <dbReference type="NCBI Taxonomy" id="546365"/>
    <lineage>
        <taxon>Bacteria</taxon>
        <taxon>Bacillati</taxon>
        <taxon>Actinomycetota</taxon>
        <taxon>Actinomycetes</taxon>
        <taxon>Pseudonocardiales</taxon>
        <taxon>Pseudonocardiaceae</taxon>
        <taxon>Amycolatopsis</taxon>
    </lineage>
</organism>
<comment type="caution">
    <text evidence="2">The sequence shown here is derived from an EMBL/GenBank/DDBJ whole genome shotgun (WGS) entry which is preliminary data.</text>
</comment>
<dbReference type="Pfam" id="PF14019">
    <property type="entry name" value="DUF4235"/>
    <property type="match status" value="1"/>
</dbReference>
<dbReference type="EMBL" id="LQCI01000052">
    <property type="protein sequence ID" value="KZB79381.1"/>
    <property type="molecule type" value="Genomic_DNA"/>
</dbReference>
<proteinExistence type="predicted"/>
<protein>
    <recommendedName>
        <fullName evidence="4">DUF4235 domain-containing protein</fullName>
    </recommendedName>
</protein>
<keyword evidence="1" id="KW-0472">Membrane</keyword>
<evidence type="ECO:0000313" key="3">
    <source>
        <dbReference type="Proteomes" id="UP000076321"/>
    </source>
</evidence>
<accession>A0A154M435</accession>
<keyword evidence="1" id="KW-1133">Transmembrane helix</keyword>
<dbReference type="RefSeq" id="WP_061980852.1">
    <property type="nucleotide sequence ID" value="NZ_FOPQ01000002.1"/>
</dbReference>
<dbReference type="InterPro" id="IPR025329">
    <property type="entry name" value="DUF4235"/>
</dbReference>
<reference evidence="2 3" key="1">
    <citation type="submission" date="2015-12" db="EMBL/GenBank/DDBJ databases">
        <title>Amycolatopsis regifaucium genome sequencing and assembly.</title>
        <authorList>
            <person name="Mayilraj S."/>
        </authorList>
    </citation>
    <scope>NUCLEOTIDE SEQUENCE [LARGE SCALE GENOMIC DNA]</scope>
    <source>
        <strain evidence="2 3">GY080</strain>
    </source>
</reference>
<gene>
    <name evidence="2" type="ORF">AVL48_17505</name>
</gene>
<evidence type="ECO:0008006" key="4">
    <source>
        <dbReference type="Google" id="ProtNLM"/>
    </source>
</evidence>
<evidence type="ECO:0000256" key="1">
    <source>
        <dbReference type="SAM" id="Phobius"/>
    </source>
</evidence>